<proteinExistence type="inferred from homology"/>
<keyword evidence="4 9" id="KW-0812">Transmembrane</keyword>
<keyword evidence="5 9" id="KW-0653">Protein transport</keyword>
<evidence type="ECO:0000256" key="1">
    <source>
        <dbReference type="ARBA" id="ARBA00004370"/>
    </source>
</evidence>
<accession>G8RQK7</accession>
<dbReference type="GO" id="GO:0008320">
    <property type="term" value="F:protein transmembrane transporter activity"/>
    <property type="evidence" value="ECO:0007669"/>
    <property type="project" value="UniProtKB-UniRule"/>
</dbReference>
<dbReference type="InterPro" id="IPR001901">
    <property type="entry name" value="Translocase_SecE/Sec61-g"/>
</dbReference>
<dbReference type="Proteomes" id="UP000005442">
    <property type="component" value="Chromosome"/>
</dbReference>
<organism evidence="11 12">
    <name type="scientific">Mycolicibacterium rhodesiae (strain NBB3)</name>
    <name type="common">Mycobacterium rhodesiae</name>
    <dbReference type="NCBI Taxonomy" id="710685"/>
    <lineage>
        <taxon>Bacteria</taxon>
        <taxon>Bacillati</taxon>
        <taxon>Actinomycetota</taxon>
        <taxon>Actinomycetes</taxon>
        <taxon>Mycobacteriales</taxon>
        <taxon>Mycobacteriaceae</taxon>
        <taxon>Mycolicibacterium</taxon>
    </lineage>
</organism>
<feature type="region of interest" description="Disordered" evidence="10">
    <location>
        <begin position="1"/>
        <end position="82"/>
    </location>
</feature>
<keyword evidence="6 9" id="KW-1133">Transmembrane helix</keyword>
<evidence type="ECO:0000313" key="11">
    <source>
        <dbReference type="EMBL" id="AEV71413.1"/>
    </source>
</evidence>
<evidence type="ECO:0000256" key="2">
    <source>
        <dbReference type="ARBA" id="ARBA00022448"/>
    </source>
</evidence>
<dbReference type="PANTHER" id="PTHR33910">
    <property type="entry name" value="PROTEIN TRANSLOCASE SUBUNIT SECE"/>
    <property type="match status" value="1"/>
</dbReference>
<keyword evidence="3 9" id="KW-1003">Cell membrane</keyword>
<evidence type="ECO:0000256" key="5">
    <source>
        <dbReference type="ARBA" id="ARBA00022927"/>
    </source>
</evidence>
<feature type="compositionally biased region" description="Low complexity" evidence="10">
    <location>
        <begin position="9"/>
        <end position="23"/>
    </location>
</feature>
<dbReference type="EMBL" id="CP003169">
    <property type="protein sequence ID" value="AEV71413.1"/>
    <property type="molecule type" value="Genomic_DNA"/>
</dbReference>
<reference evidence="11 12" key="1">
    <citation type="submission" date="2011-12" db="EMBL/GenBank/DDBJ databases">
        <title>Complete sequence of Mycobacterium rhodesiae NBB3.</title>
        <authorList>
            <consortium name="US DOE Joint Genome Institute"/>
            <person name="Lucas S."/>
            <person name="Han J."/>
            <person name="Lapidus A."/>
            <person name="Cheng J.-F."/>
            <person name="Goodwin L."/>
            <person name="Pitluck S."/>
            <person name="Peters L."/>
            <person name="Mikhailova N."/>
            <person name="Gu W."/>
            <person name="Detter J.C."/>
            <person name="Han C."/>
            <person name="Tapia R."/>
            <person name="Land M."/>
            <person name="Hauser L."/>
            <person name="Kyrpides N."/>
            <person name="Ivanova N."/>
            <person name="Pagani I."/>
            <person name="Mattes T."/>
            <person name="Holmes A."/>
            <person name="Rutledge P."/>
            <person name="Paulsen I."/>
            <person name="Coleman N."/>
            <person name="Woyke T."/>
        </authorList>
    </citation>
    <scope>NUCLEOTIDE SEQUENCE [LARGE SCALE GENOMIC DNA]</scope>
    <source>
        <strain evidence="11 12">NBB3</strain>
    </source>
</reference>
<sequence length="145" mass="15532">MSDERDRAGSAGADDSDDGSSSAVVTRPTRPSGKRTRRAATGEDVSSAVDLETGTEAAPTKNGSGTAKKTAKKRGEGPEKGERNPIAFVWNYLKQVVAELRKVIWPNRKQMISYTMVVLVFLAFMVALIGGVDLGVGKLVMWVFG</sequence>
<keyword evidence="7 9" id="KW-0811">Translocation</keyword>
<comment type="subcellular location">
    <subcellularLocation>
        <location evidence="9">Cell membrane</location>
        <topology evidence="9">Single-pass membrane protein</topology>
    </subcellularLocation>
    <subcellularLocation>
        <location evidence="1">Membrane</location>
    </subcellularLocation>
</comment>
<feature type="transmembrane region" description="Helical" evidence="9">
    <location>
        <begin position="111"/>
        <end position="132"/>
    </location>
</feature>
<dbReference type="GO" id="GO:0009306">
    <property type="term" value="P:protein secretion"/>
    <property type="evidence" value="ECO:0007669"/>
    <property type="project" value="UniProtKB-UniRule"/>
</dbReference>
<dbReference type="STRING" id="710685.MycrhN_0779"/>
<evidence type="ECO:0000256" key="3">
    <source>
        <dbReference type="ARBA" id="ARBA00022475"/>
    </source>
</evidence>
<dbReference type="AlphaFoldDB" id="G8RQK7"/>
<dbReference type="Pfam" id="PF00584">
    <property type="entry name" value="SecE"/>
    <property type="match status" value="1"/>
</dbReference>
<evidence type="ECO:0000256" key="6">
    <source>
        <dbReference type="ARBA" id="ARBA00022989"/>
    </source>
</evidence>
<dbReference type="PATRIC" id="fig|710685.3.peg.788"/>
<name>G8RQK7_MYCRN</name>
<dbReference type="RefSeq" id="WP_014209229.1">
    <property type="nucleotide sequence ID" value="NC_016604.1"/>
</dbReference>
<dbReference type="GO" id="GO:0006605">
    <property type="term" value="P:protein targeting"/>
    <property type="evidence" value="ECO:0007669"/>
    <property type="project" value="UniProtKB-UniRule"/>
</dbReference>
<dbReference type="OrthoDB" id="9805743at2"/>
<dbReference type="eggNOG" id="COG0690">
    <property type="taxonomic scope" value="Bacteria"/>
</dbReference>
<gene>
    <name evidence="9" type="primary">secE</name>
    <name evidence="11" type="ordered locus">MycrhN_0779</name>
</gene>
<evidence type="ECO:0000256" key="4">
    <source>
        <dbReference type="ARBA" id="ARBA00022692"/>
    </source>
</evidence>
<dbReference type="PROSITE" id="PS01067">
    <property type="entry name" value="SECE_SEC61G"/>
    <property type="match status" value="1"/>
</dbReference>
<evidence type="ECO:0000313" key="12">
    <source>
        <dbReference type="Proteomes" id="UP000005442"/>
    </source>
</evidence>
<keyword evidence="8 9" id="KW-0472">Membrane</keyword>
<dbReference type="NCBIfam" id="TIGR00964">
    <property type="entry name" value="secE_bact"/>
    <property type="match status" value="1"/>
</dbReference>
<dbReference type="HAMAP" id="MF_00422">
    <property type="entry name" value="SecE"/>
    <property type="match status" value="1"/>
</dbReference>
<dbReference type="GO" id="GO:0043952">
    <property type="term" value="P:protein transport by the Sec complex"/>
    <property type="evidence" value="ECO:0007669"/>
    <property type="project" value="UniProtKB-UniRule"/>
</dbReference>
<dbReference type="GO" id="GO:0005886">
    <property type="term" value="C:plasma membrane"/>
    <property type="evidence" value="ECO:0007669"/>
    <property type="project" value="UniProtKB-SubCell"/>
</dbReference>
<evidence type="ECO:0000256" key="8">
    <source>
        <dbReference type="ARBA" id="ARBA00023136"/>
    </source>
</evidence>
<evidence type="ECO:0000256" key="9">
    <source>
        <dbReference type="HAMAP-Rule" id="MF_00422"/>
    </source>
</evidence>
<dbReference type="InterPro" id="IPR038379">
    <property type="entry name" value="SecE_sf"/>
</dbReference>
<dbReference type="InterPro" id="IPR005807">
    <property type="entry name" value="SecE_bac"/>
</dbReference>
<dbReference type="PANTHER" id="PTHR33910:SF1">
    <property type="entry name" value="PROTEIN TRANSLOCASE SUBUNIT SECE"/>
    <property type="match status" value="1"/>
</dbReference>
<evidence type="ECO:0000256" key="7">
    <source>
        <dbReference type="ARBA" id="ARBA00023010"/>
    </source>
</evidence>
<comment type="function">
    <text evidence="9">Essential subunit of the Sec protein translocation channel SecYEG. Clamps together the 2 halves of SecY. May contact the channel plug during translocation.</text>
</comment>
<dbReference type="GO" id="GO:0065002">
    <property type="term" value="P:intracellular protein transmembrane transport"/>
    <property type="evidence" value="ECO:0007669"/>
    <property type="project" value="UniProtKB-UniRule"/>
</dbReference>
<keyword evidence="2 9" id="KW-0813">Transport</keyword>
<dbReference type="HOGENOM" id="CLU_113663_1_2_11"/>
<comment type="similarity">
    <text evidence="9">Belongs to the SecE/SEC61-gamma family.</text>
</comment>
<dbReference type="KEGG" id="mrh:MycrhN_0779"/>
<comment type="subunit">
    <text evidence="9">Component of the Sec protein translocase complex. Heterotrimer consisting of SecY, SecE and SecG subunits. The heterotrimers can form oligomers, although 1 heterotrimer is thought to be able to translocate proteins. Interacts with the ribosome. Interacts with SecDF, and other proteins may be involved. Interacts with SecA.</text>
</comment>
<protein>
    <recommendedName>
        <fullName evidence="9">Protein translocase subunit SecE</fullName>
    </recommendedName>
</protein>
<dbReference type="Gene3D" id="1.20.5.1030">
    <property type="entry name" value="Preprotein translocase secy subunit"/>
    <property type="match status" value="1"/>
</dbReference>
<evidence type="ECO:0000256" key="10">
    <source>
        <dbReference type="SAM" id="MobiDB-lite"/>
    </source>
</evidence>
<feature type="compositionally biased region" description="Basic and acidic residues" evidence="10">
    <location>
        <begin position="73"/>
        <end position="82"/>
    </location>
</feature>
<keyword evidence="12" id="KW-1185">Reference proteome</keyword>